<sequence>MKDDLLNCFQLATLEKMDCDCNRPLEDLGPGGFIVRRLYSKRRATSAYRRLLERLQNAGPPRRLSWPGCRAYED</sequence>
<dbReference type="AlphaFoldDB" id="A0A9D3MZY0"/>
<dbReference type="EMBL" id="JAFIRN010000001">
    <property type="protein sequence ID" value="KAG5857949.1"/>
    <property type="molecule type" value="Genomic_DNA"/>
</dbReference>
<comment type="caution">
    <text evidence="1">The sequence shown here is derived from an EMBL/GenBank/DDBJ whole genome shotgun (WGS) entry which is preliminary data.</text>
</comment>
<dbReference type="Proteomes" id="UP001044222">
    <property type="component" value="Unassembled WGS sequence"/>
</dbReference>
<reference evidence="1" key="1">
    <citation type="submission" date="2021-01" db="EMBL/GenBank/DDBJ databases">
        <title>A chromosome-scale assembly of European eel, Anguilla anguilla.</title>
        <authorList>
            <person name="Henkel C."/>
            <person name="Jong-Raadsen S.A."/>
            <person name="Dufour S."/>
            <person name="Weltzien F.-A."/>
            <person name="Palstra A.P."/>
            <person name="Pelster B."/>
            <person name="Spaink H.P."/>
            <person name="Van Den Thillart G.E."/>
            <person name="Jansen H."/>
            <person name="Zahm M."/>
            <person name="Klopp C."/>
            <person name="Cedric C."/>
            <person name="Louis A."/>
            <person name="Berthelot C."/>
            <person name="Parey E."/>
            <person name="Roest Crollius H."/>
            <person name="Montfort J."/>
            <person name="Robinson-Rechavi M."/>
            <person name="Bucao C."/>
            <person name="Bouchez O."/>
            <person name="Gislard M."/>
            <person name="Lluch J."/>
            <person name="Milhes M."/>
            <person name="Lampietro C."/>
            <person name="Lopez Roques C."/>
            <person name="Donnadieu C."/>
            <person name="Braasch I."/>
            <person name="Desvignes T."/>
            <person name="Postlethwait J."/>
            <person name="Bobe J."/>
            <person name="Guiguen Y."/>
            <person name="Dirks R."/>
        </authorList>
    </citation>
    <scope>NUCLEOTIDE SEQUENCE</scope>
    <source>
        <strain evidence="1">Tag_6206</strain>
        <tissue evidence="1">Liver</tissue>
    </source>
</reference>
<organism evidence="1 2">
    <name type="scientific">Anguilla anguilla</name>
    <name type="common">European freshwater eel</name>
    <name type="synonym">Muraena anguilla</name>
    <dbReference type="NCBI Taxonomy" id="7936"/>
    <lineage>
        <taxon>Eukaryota</taxon>
        <taxon>Metazoa</taxon>
        <taxon>Chordata</taxon>
        <taxon>Craniata</taxon>
        <taxon>Vertebrata</taxon>
        <taxon>Euteleostomi</taxon>
        <taxon>Actinopterygii</taxon>
        <taxon>Neopterygii</taxon>
        <taxon>Teleostei</taxon>
        <taxon>Anguilliformes</taxon>
        <taxon>Anguillidae</taxon>
        <taxon>Anguilla</taxon>
    </lineage>
</organism>
<gene>
    <name evidence="1" type="ORF">ANANG_G00024820</name>
</gene>
<evidence type="ECO:0000313" key="2">
    <source>
        <dbReference type="Proteomes" id="UP001044222"/>
    </source>
</evidence>
<accession>A0A9D3MZY0</accession>
<evidence type="ECO:0000313" key="1">
    <source>
        <dbReference type="EMBL" id="KAG5857949.1"/>
    </source>
</evidence>
<protein>
    <submittedName>
        <fullName evidence="1">Uncharacterized protein</fullName>
    </submittedName>
</protein>
<keyword evidence="2" id="KW-1185">Reference proteome</keyword>
<name>A0A9D3MZY0_ANGAN</name>
<feature type="non-terminal residue" evidence="1">
    <location>
        <position position="74"/>
    </location>
</feature>
<proteinExistence type="predicted"/>